<organism evidence="1 2">
    <name type="scientific">Acaulospora colombiana</name>
    <dbReference type="NCBI Taxonomy" id="27376"/>
    <lineage>
        <taxon>Eukaryota</taxon>
        <taxon>Fungi</taxon>
        <taxon>Fungi incertae sedis</taxon>
        <taxon>Mucoromycota</taxon>
        <taxon>Glomeromycotina</taxon>
        <taxon>Glomeromycetes</taxon>
        <taxon>Diversisporales</taxon>
        <taxon>Acaulosporaceae</taxon>
        <taxon>Acaulospora</taxon>
    </lineage>
</organism>
<gene>
    <name evidence="1" type="ORF">ACOLOM_LOCUS5417</name>
</gene>
<reference evidence="1" key="1">
    <citation type="submission" date="2021-06" db="EMBL/GenBank/DDBJ databases">
        <authorList>
            <person name="Kallberg Y."/>
            <person name="Tangrot J."/>
            <person name="Rosling A."/>
        </authorList>
    </citation>
    <scope>NUCLEOTIDE SEQUENCE</scope>
    <source>
        <strain evidence="1">CL356</strain>
    </source>
</reference>
<sequence>MAVDTNRVSELSVWWSSVIDSPLEIIVGTYFLYQILGVSCLFGLLAMIFVLPLNHVAAKYYAKTQDNLMKARDHRVSLMTEASSNASSFHFLVYPKKVLQGIRMIKFFAWEKNWEKRVLDARRTELKQLRYNFIYLALLDLLWMASPIFVTIISFLYYTKIQGNQLTAAVAFTSIAIFNELRFALNVLPELFVDAVQALISLKRIDKFLQEDEIDTSLENAVSHGTTLISFVNAVVTWNKIKNAGNDSNGEVNEFLMRDLNLNFPIGELSVICGPTGSGKTLLLLSLLGETNVLSGKINCPRSPTDRPDKDINALNWILPNGVAYVAQQPWLQNASIRDNILFGLPYDEERYNQVIMMCALEKDFEVFEDGDMTEIGEKGITLSGGQKQRCALARAVYSRAKHILIDDVLSAVDAHTARHLMNECLLGPLMKGRTRILVTHHVGLCLSVASYLVVTNNGEVRASGNLPELRNSGTLVSVLEESDSRIEFQDLAETTVENVIKSNTDKTSKKLYQKLLNRVIRAPLRFFDTTPVGRILNRFSKDFETIDSNLIGITV</sequence>
<name>A0ACA9M405_9GLOM</name>
<evidence type="ECO:0000313" key="1">
    <source>
        <dbReference type="EMBL" id="CAG8566074.1"/>
    </source>
</evidence>
<keyword evidence="2" id="KW-1185">Reference proteome</keyword>
<accession>A0ACA9M405</accession>
<comment type="caution">
    <text evidence="1">The sequence shown here is derived from an EMBL/GenBank/DDBJ whole genome shotgun (WGS) entry which is preliminary data.</text>
</comment>
<protein>
    <submittedName>
        <fullName evidence="1">12436_t:CDS:1</fullName>
    </submittedName>
</protein>
<dbReference type="Proteomes" id="UP000789525">
    <property type="component" value="Unassembled WGS sequence"/>
</dbReference>
<proteinExistence type="predicted"/>
<dbReference type="EMBL" id="CAJVPT010009972">
    <property type="protein sequence ID" value="CAG8566074.1"/>
    <property type="molecule type" value="Genomic_DNA"/>
</dbReference>
<evidence type="ECO:0000313" key="2">
    <source>
        <dbReference type="Proteomes" id="UP000789525"/>
    </source>
</evidence>